<keyword evidence="3" id="KW-1185">Reference proteome</keyword>
<dbReference type="STRING" id="903984.BCR21_06980"/>
<gene>
    <name evidence="2" type="ORF">BCR21_06980</name>
</gene>
<evidence type="ECO:0000259" key="1">
    <source>
        <dbReference type="Pfam" id="PF05043"/>
    </source>
</evidence>
<dbReference type="Proteomes" id="UP000094068">
    <property type="component" value="Unassembled WGS sequence"/>
</dbReference>
<organism evidence="2 3">
    <name type="scientific">Enterococcus ureasiticus</name>
    <dbReference type="NCBI Taxonomy" id="903984"/>
    <lineage>
        <taxon>Bacteria</taxon>
        <taxon>Bacillati</taxon>
        <taxon>Bacillota</taxon>
        <taxon>Bacilli</taxon>
        <taxon>Lactobacillales</taxon>
        <taxon>Enterococcaceae</taxon>
        <taxon>Enterococcus</taxon>
    </lineage>
</organism>
<dbReference type="Pfam" id="PF05043">
    <property type="entry name" value="Mga"/>
    <property type="match status" value="1"/>
</dbReference>
<comment type="caution">
    <text evidence="2">The sequence shown here is derived from an EMBL/GenBank/DDBJ whole genome shotgun (WGS) entry which is preliminary data.</text>
</comment>
<dbReference type="InterPro" id="IPR007737">
    <property type="entry name" value="Mga_HTH"/>
</dbReference>
<sequence>MPFNKLMEESTISYDSLVHLFTDISRNLQRMSLEKQVELRQIKNYKKKLYELSLQQTAVTKDILLYYLNESVVFSITQELLLGNQGTSEDVVNKHEISQSTFRRELALLNEYSSPFGLYTSLRKQVEIEGNEWAIHLLAGSFSPKLLDSANETNFYEQLTLVENAQADNDGML</sequence>
<dbReference type="InterPro" id="IPR036388">
    <property type="entry name" value="WH-like_DNA-bd_sf"/>
</dbReference>
<feature type="domain" description="Mga helix-turn-helix" evidence="1">
    <location>
        <begin position="60"/>
        <end position="136"/>
    </location>
</feature>
<dbReference type="RefSeq" id="WP_084013259.1">
    <property type="nucleotide sequence ID" value="NZ_MIJZ01000012.1"/>
</dbReference>
<accession>A0A1E5GGW7</accession>
<dbReference type="EMBL" id="MIJZ01000012">
    <property type="protein sequence ID" value="OEG11973.1"/>
    <property type="molecule type" value="Genomic_DNA"/>
</dbReference>
<proteinExistence type="predicted"/>
<name>A0A1E5GGW7_9ENTE</name>
<dbReference type="Gene3D" id="1.10.10.10">
    <property type="entry name" value="Winged helix-like DNA-binding domain superfamily/Winged helix DNA-binding domain"/>
    <property type="match status" value="1"/>
</dbReference>
<dbReference type="AlphaFoldDB" id="A0A1E5GGW7"/>
<reference evidence="3" key="1">
    <citation type="submission" date="2016-09" db="EMBL/GenBank/DDBJ databases">
        <authorList>
            <person name="Gulvik C.A."/>
        </authorList>
    </citation>
    <scope>NUCLEOTIDE SEQUENCE [LARGE SCALE GENOMIC DNA]</scope>
    <source>
        <strain evidence="3">DSM 23328</strain>
    </source>
</reference>
<protein>
    <recommendedName>
        <fullName evidence="1">Mga helix-turn-helix domain-containing protein</fullName>
    </recommendedName>
</protein>
<evidence type="ECO:0000313" key="2">
    <source>
        <dbReference type="EMBL" id="OEG11973.1"/>
    </source>
</evidence>
<evidence type="ECO:0000313" key="3">
    <source>
        <dbReference type="Proteomes" id="UP000094068"/>
    </source>
</evidence>